<dbReference type="GO" id="GO:0003735">
    <property type="term" value="F:structural constituent of ribosome"/>
    <property type="evidence" value="ECO:0007669"/>
    <property type="project" value="InterPro"/>
</dbReference>
<evidence type="ECO:0000313" key="6">
    <source>
        <dbReference type="EnsemblMetazoa" id="XP_022649651"/>
    </source>
</evidence>
<dbReference type="CTD" id="63875"/>
<dbReference type="InParanoid" id="A0A7M7MBD9"/>
<dbReference type="Proteomes" id="UP000594260">
    <property type="component" value="Unplaced"/>
</dbReference>
<name>A0A7M7MBD9_VARDE</name>
<dbReference type="OMA" id="HKPTMEM"/>
<dbReference type="PANTHER" id="PTHR14413:SF16">
    <property type="entry name" value="LARGE RIBOSOMAL SUBUNIT PROTEIN BL17M"/>
    <property type="match status" value="1"/>
</dbReference>
<dbReference type="InterPro" id="IPR036373">
    <property type="entry name" value="Ribosomal_bL17_sf"/>
</dbReference>
<dbReference type="EnsemblMetazoa" id="XM_022793916">
    <property type="protein sequence ID" value="XP_022649651"/>
    <property type="gene ID" value="LOC111245494"/>
</dbReference>
<reference evidence="6" key="1">
    <citation type="submission" date="2021-01" db="UniProtKB">
        <authorList>
            <consortium name="EnsemblMetazoa"/>
        </authorList>
    </citation>
    <scope>IDENTIFICATION</scope>
</reference>
<dbReference type="GeneID" id="111245494"/>
<dbReference type="GO" id="GO:0006412">
    <property type="term" value="P:translation"/>
    <property type="evidence" value="ECO:0007669"/>
    <property type="project" value="InterPro"/>
</dbReference>
<dbReference type="Pfam" id="PF01196">
    <property type="entry name" value="Ribosomal_L17"/>
    <property type="match status" value="1"/>
</dbReference>
<comment type="similarity">
    <text evidence="1">Belongs to the bacterial ribosomal protein bL17 family.</text>
</comment>
<dbReference type="GO" id="GO:0005762">
    <property type="term" value="C:mitochondrial large ribosomal subunit"/>
    <property type="evidence" value="ECO:0007669"/>
    <property type="project" value="TreeGrafter"/>
</dbReference>
<dbReference type="InterPro" id="IPR000456">
    <property type="entry name" value="Ribosomal_bL17"/>
</dbReference>
<dbReference type="AlphaFoldDB" id="A0A7M7MBD9"/>
<keyword evidence="7" id="KW-1185">Reference proteome</keyword>
<dbReference type="FunFam" id="3.90.1030.10:FF:000009">
    <property type="entry name" value="39S ribosomal protein L17, mitochondrial"/>
    <property type="match status" value="1"/>
</dbReference>
<evidence type="ECO:0000256" key="1">
    <source>
        <dbReference type="ARBA" id="ARBA00008777"/>
    </source>
</evidence>
<keyword evidence="2" id="KW-0689">Ribosomal protein</keyword>
<evidence type="ECO:0000256" key="4">
    <source>
        <dbReference type="ARBA" id="ARBA00035290"/>
    </source>
</evidence>
<evidence type="ECO:0000256" key="5">
    <source>
        <dbReference type="ARBA" id="ARBA00035413"/>
    </source>
</evidence>
<dbReference type="SUPFAM" id="SSF64263">
    <property type="entry name" value="Prokaryotic ribosomal protein L17"/>
    <property type="match status" value="1"/>
</dbReference>
<keyword evidence="3" id="KW-0687">Ribonucleoprotein</keyword>
<dbReference type="RefSeq" id="XP_022649651.1">
    <property type="nucleotide sequence ID" value="XM_022793916.1"/>
</dbReference>
<sequence length="177" mass="19910">MAAPPLKLAHRIGAKSLKMKNIREAPGRIERLQRFIGALLKYERIELNAGSAGETRDHAERLIQDAIVYGPAHARTMEIANFWLPEKQLVHKLFKVLAPRLQNETSGFTNLWILADPPQKPHDPNDLATPRYYHDWVALELKGNPLPPIKQNAAPNKSLYLTNILLSSAAMTAKEPK</sequence>
<dbReference type="PANTHER" id="PTHR14413">
    <property type="entry name" value="RIBOSOMAL PROTEIN L17"/>
    <property type="match status" value="1"/>
</dbReference>
<proteinExistence type="inferred from homology"/>
<evidence type="ECO:0000256" key="3">
    <source>
        <dbReference type="ARBA" id="ARBA00023274"/>
    </source>
</evidence>
<evidence type="ECO:0000256" key="2">
    <source>
        <dbReference type="ARBA" id="ARBA00022980"/>
    </source>
</evidence>
<dbReference type="KEGG" id="vde:111245494"/>
<protein>
    <recommendedName>
        <fullName evidence="4">Large ribosomal subunit protein bL17m</fullName>
    </recommendedName>
    <alternativeName>
        <fullName evidence="5">39S ribosomal protein L17, mitochondrial</fullName>
    </alternativeName>
</protein>
<evidence type="ECO:0000313" key="7">
    <source>
        <dbReference type="Proteomes" id="UP000594260"/>
    </source>
</evidence>
<dbReference type="FunCoup" id="A0A7M7MBD9">
    <property type="interactions" value="995"/>
</dbReference>
<organism evidence="6 7">
    <name type="scientific">Varroa destructor</name>
    <name type="common">Honeybee mite</name>
    <dbReference type="NCBI Taxonomy" id="109461"/>
    <lineage>
        <taxon>Eukaryota</taxon>
        <taxon>Metazoa</taxon>
        <taxon>Ecdysozoa</taxon>
        <taxon>Arthropoda</taxon>
        <taxon>Chelicerata</taxon>
        <taxon>Arachnida</taxon>
        <taxon>Acari</taxon>
        <taxon>Parasitiformes</taxon>
        <taxon>Mesostigmata</taxon>
        <taxon>Gamasina</taxon>
        <taxon>Dermanyssoidea</taxon>
        <taxon>Varroidae</taxon>
        <taxon>Varroa</taxon>
    </lineage>
</organism>
<dbReference type="Gene3D" id="3.90.1030.10">
    <property type="entry name" value="Ribosomal protein L17"/>
    <property type="match status" value="1"/>
</dbReference>
<accession>A0A7M7MBD9</accession>
<dbReference type="OrthoDB" id="275000at2759"/>